<dbReference type="EMBL" id="CAJPDR010000226">
    <property type="protein sequence ID" value="CAF9927252.1"/>
    <property type="molecule type" value="Genomic_DNA"/>
</dbReference>
<sequence>MKTCIARTWKSLASKLHPPLPPSSRESQRLLSLLNASFKQQFDCIHAADSSSNEHYANLHLQSILTNPLFDAQPRTRASSSSKSQSSGKRLGQLQNHMNRRMDAFKERVSQGTADLGTAKFFLRIEHKNCLASPATTPREAMQSSGVASAILQWLWSSGLEDTGAFLRDQEFVGRLIPFLVAEGQYSRVMRWLDRFNNPEETPFSSLHGDGVDKYRLQGFVFERLILAETKVGNGLDSAITLFLRIIAGVRSFGLPKKSMRSTAKDAAWILTIAILRFSKAVEPEPSIVQQFLETVRTLNVDLLLSAYIYVYLPKRPDPQPTLTYFQNTSAKAIASASPRRQPYIILLGLRAAELFLQDGRQSEALWIMEFLRINFARQLEIFKTSVRHGNGKMSEIESEIEEKSLYLLDTLTVQ</sequence>
<evidence type="ECO:0000313" key="3">
    <source>
        <dbReference type="Proteomes" id="UP000664203"/>
    </source>
</evidence>
<evidence type="ECO:0000256" key="1">
    <source>
        <dbReference type="SAM" id="MobiDB-lite"/>
    </source>
</evidence>
<organism evidence="2 3">
    <name type="scientific">Alectoria fallacina</name>
    <dbReference type="NCBI Taxonomy" id="1903189"/>
    <lineage>
        <taxon>Eukaryota</taxon>
        <taxon>Fungi</taxon>
        <taxon>Dikarya</taxon>
        <taxon>Ascomycota</taxon>
        <taxon>Pezizomycotina</taxon>
        <taxon>Lecanoromycetes</taxon>
        <taxon>OSLEUM clade</taxon>
        <taxon>Lecanoromycetidae</taxon>
        <taxon>Lecanorales</taxon>
        <taxon>Lecanorineae</taxon>
        <taxon>Parmeliaceae</taxon>
        <taxon>Alectoria</taxon>
    </lineage>
</organism>
<dbReference type="AlphaFoldDB" id="A0A8H3FLF9"/>
<proteinExistence type="predicted"/>
<protein>
    <submittedName>
        <fullName evidence="2">Uncharacterized protein</fullName>
    </submittedName>
</protein>
<reference evidence="2" key="1">
    <citation type="submission" date="2021-03" db="EMBL/GenBank/DDBJ databases">
        <authorList>
            <person name="Tagirdzhanova G."/>
        </authorList>
    </citation>
    <scope>NUCLEOTIDE SEQUENCE</scope>
</reference>
<gene>
    <name evidence="2" type="ORF">ALECFALPRED_003667</name>
</gene>
<comment type="caution">
    <text evidence="2">The sequence shown here is derived from an EMBL/GenBank/DDBJ whole genome shotgun (WGS) entry which is preliminary data.</text>
</comment>
<feature type="region of interest" description="Disordered" evidence="1">
    <location>
        <begin position="72"/>
        <end position="95"/>
    </location>
</feature>
<name>A0A8H3FLF9_9LECA</name>
<evidence type="ECO:0000313" key="2">
    <source>
        <dbReference type="EMBL" id="CAF9927252.1"/>
    </source>
</evidence>
<accession>A0A8H3FLF9</accession>
<dbReference type="Proteomes" id="UP000664203">
    <property type="component" value="Unassembled WGS sequence"/>
</dbReference>
<dbReference type="OrthoDB" id="5424391at2759"/>
<keyword evidence="3" id="KW-1185">Reference proteome</keyword>